<dbReference type="EMBL" id="MHWZ01000029">
    <property type="protein sequence ID" value="OHB17099.1"/>
    <property type="molecule type" value="Genomic_DNA"/>
</dbReference>
<organism evidence="2 3">
    <name type="scientific">Candidatus Zambryskibacteria bacterium RIFOXYD2_FULL_43_10</name>
    <dbReference type="NCBI Taxonomy" id="1802782"/>
    <lineage>
        <taxon>Bacteria</taxon>
        <taxon>Candidatus Zambryskiibacteriota</taxon>
    </lineage>
</organism>
<evidence type="ECO:0000313" key="2">
    <source>
        <dbReference type="EMBL" id="OHB17099.1"/>
    </source>
</evidence>
<gene>
    <name evidence="2" type="ORF">A2544_01040</name>
</gene>
<comment type="caution">
    <text evidence="2">The sequence shown here is derived from an EMBL/GenBank/DDBJ whole genome shotgun (WGS) entry which is preliminary data.</text>
</comment>
<proteinExistence type="predicted"/>
<keyword evidence="1" id="KW-0704">Schiff base</keyword>
<protein>
    <submittedName>
        <fullName evidence="2">Transaldolase</fullName>
    </submittedName>
</protein>
<dbReference type="InterPro" id="IPR001585">
    <property type="entry name" value="TAL/FSA"/>
</dbReference>
<dbReference type="InterPro" id="IPR011861">
    <property type="entry name" value="Transald_staph-type"/>
</dbReference>
<name>A0A1G2V653_9BACT</name>
<dbReference type="AlphaFoldDB" id="A0A1G2V653"/>
<dbReference type="NCBIfam" id="TIGR02134">
    <property type="entry name" value="transald_staph"/>
    <property type="match status" value="1"/>
</dbReference>
<dbReference type="PANTHER" id="PTHR10683:SF40">
    <property type="entry name" value="FRUCTOSE-6-PHOSPHATE ALDOLASE 1-RELATED"/>
    <property type="match status" value="1"/>
</dbReference>
<reference evidence="2 3" key="1">
    <citation type="journal article" date="2016" name="Nat. Commun.">
        <title>Thousands of microbial genomes shed light on interconnected biogeochemical processes in an aquifer system.</title>
        <authorList>
            <person name="Anantharaman K."/>
            <person name="Brown C.T."/>
            <person name="Hug L.A."/>
            <person name="Sharon I."/>
            <person name="Castelle C.J."/>
            <person name="Probst A.J."/>
            <person name="Thomas B.C."/>
            <person name="Singh A."/>
            <person name="Wilkins M.J."/>
            <person name="Karaoz U."/>
            <person name="Brodie E.L."/>
            <person name="Williams K.H."/>
            <person name="Hubbard S.S."/>
            <person name="Banfield J.F."/>
        </authorList>
    </citation>
    <scope>NUCLEOTIDE SEQUENCE [LARGE SCALE GENOMIC DNA]</scope>
</reference>
<evidence type="ECO:0000313" key="3">
    <source>
        <dbReference type="Proteomes" id="UP000176868"/>
    </source>
</evidence>
<dbReference type="PANTHER" id="PTHR10683">
    <property type="entry name" value="TRANSALDOLASE"/>
    <property type="match status" value="1"/>
</dbReference>
<dbReference type="GO" id="GO:0005975">
    <property type="term" value="P:carbohydrate metabolic process"/>
    <property type="evidence" value="ECO:0007669"/>
    <property type="project" value="InterPro"/>
</dbReference>
<accession>A0A1G2V653</accession>
<dbReference type="Proteomes" id="UP000176868">
    <property type="component" value="Unassembled WGS sequence"/>
</dbReference>
<sequence length="241" mass="26474">MMNDTNKLNIKLFADGADLAGIKEMAANSLIKGFTTNPTLMRKAEVSDYKTFALEALRVIGDRPISFEVFADDFDEMEKQALEISSWGENVNVKIPVMNTRGEFSGPLITRLSHAGVQLNVTAVMTVEQVESIVQCLDIDTPAIISVFAGRIADTGRDPAPMMAEAVHIMKVKPKAELIWASPRELLNVFQADSVGCHIITATNDILKKLSLVGKDLDTYSLETVKMFYNDAQAADYNIAI</sequence>
<dbReference type="STRING" id="1802782.A2544_01040"/>
<evidence type="ECO:0000256" key="1">
    <source>
        <dbReference type="ARBA" id="ARBA00023270"/>
    </source>
</evidence>
<dbReference type="Pfam" id="PF00923">
    <property type="entry name" value="TAL_FSA"/>
    <property type="match status" value="1"/>
</dbReference>
<dbReference type="InterPro" id="IPR013785">
    <property type="entry name" value="Aldolase_TIM"/>
</dbReference>
<dbReference type="Gene3D" id="3.20.20.70">
    <property type="entry name" value="Aldolase class I"/>
    <property type="match status" value="1"/>
</dbReference>
<dbReference type="SUPFAM" id="SSF51569">
    <property type="entry name" value="Aldolase"/>
    <property type="match status" value="1"/>
</dbReference>